<evidence type="ECO:0000313" key="1">
    <source>
        <dbReference type="EMBL" id="RMX39365.1"/>
    </source>
</evidence>
<proteinExistence type="predicted"/>
<keyword evidence="2" id="KW-1185">Reference proteome</keyword>
<dbReference type="Proteomes" id="UP000275408">
    <property type="component" value="Unassembled WGS sequence"/>
</dbReference>
<reference evidence="1 2" key="1">
    <citation type="journal article" date="2018" name="Sci. Rep.">
        <title>Comparative analysis of the Pocillopora damicornis genome highlights role of immune system in coral evolution.</title>
        <authorList>
            <person name="Cunning R."/>
            <person name="Bay R.A."/>
            <person name="Gillette P."/>
            <person name="Baker A.C."/>
            <person name="Traylor-Knowles N."/>
        </authorList>
    </citation>
    <scope>NUCLEOTIDE SEQUENCE [LARGE SCALE GENOMIC DNA]</scope>
    <source>
        <strain evidence="1">RSMAS</strain>
        <tissue evidence="1">Whole animal</tissue>
    </source>
</reference>
<organism evidence="1 2">
    <name type="scientific">Pocillopora damicornis</name>
    <name type="common">Cauliflower coral</name>
    <name type="synonym">Millepora damicornis</name>
    <dbReference type="NCBI Taxonomy" id="46731"/>
    <lineage>
        <taxon>Eukaryota</taxon>
        <taxon>Metazoa</taxon>
        <taxon>Cnidaria</taxon>
        <taxon>Anthozoa</taxon>
        <taxon>Hexacorallia</taxon>
        <taxon>Scleractinia</taxon>
        <taxon>Astrocoeniina</taxon>
        <taxon>Pocilloporidae</taxon>
        <taxon>Pocillopora</taxon>
    </lineage>
</organism>
<name>A0A3M6TD73_POCDA</name>
<comment type="caution">
    <text evidence="1">The sequence shown here is derived from an EMBL/GenBank/DDBJ whole genome shotgun (WGS) entry which is preliminary data.</text>
</comment>
<evidence type="ECO:0000313" key="2">
    <source>
        <dbReference type="Proteomes" id="UP000275408"/>
    </source>
</evidence>
<sequence>MAGVLSWFSFATATTIEQLKNSSNNENTIDSIALWLSLWKKWCLEKGIAKEIENYDPTHLDTFLEQFYAEIKPDMVKPRKRRFHFIETGIWSQENRLQLNPSKCKELQSCFKRSPPTHSPVELDGLAFESVNSAKVLGVTIRDDFKWNDHIFTVTSKAAKRLYLLSQLKRAGICASDLVLFYCSTTRSVLEYACQVFHSSLPYYLSEELERIQKRALRIIFPYASYNSALKEAGIPSLYDRRASLSSDLFNDIVLDINHKLAGLLPPKAEHHRQLRSNRKVYVPVCKTDRLKKIFFC</sequence>
<dbReference type="PANTHER" id="PTHR33332">
    <property type="entry name" value="REVERSE TRANSCRIPTASE DOMAIN-CONTAINING PROTEIN"/>
    <property type="match status" value="1"/>
</dbReference>
<accession>A0A3M6TD73</accession>
<dbReference type="AlphaFoldDB" id="A0A3M6TD73"/>
<protein>
    <submittedName>
        <fullName evidence="1">Uncharacterized protein</fullName>
    </submittedName>
</protein>
<dbReference type="EMBL" id="RCHS01003824">
    <property type="protein sequence ID" value="RMX39365.1"/>
    <property type="molecule type" value="Genomic_DNA"/>
</dbReference>
<dbReference type="OrthoDB" id="5987559at2759"/>
<dbReference type="STRING" id="46731.A0A3M6TD73"/>
<gene>
    <name evidence="1" type="ORF">pdam_00017908</name>
</gene>